<protein>
    <submittedName>
        <fullName evidence="1">SDR family NAD(P)-dependent oxidoreductase</fullName>
        <ecNumber evidence="1">1.-.-.-</ecNumber>
    </submittedName>
</protein>
<keyword evidence="2" id="KW-1185">Reference proteome</keyword>
<dbReference type="Proteomes" id="UP001602245">
    <property type="component" value="Unassembled WGS sequence"/>
</dbReference>
<evidence type="ECO:0000313" key="1">
    <source>
        <dbReference type="EMBL" id="MFF5294874.1"/>
    </source>
</evidence>
<dbReference type="InterPro" id="IPR002347">
    <property type="entry name" value="SDR_fam"/>
</dbReference>
<proteinExistence type="predicted"/>
<gene>
    <name evidence="1" type="ORF">ACFY35_35985</name>
</gene>
<dbReference type="Pfam" id="PF00106">
    <property type="entry name" value="adh_short"/>
    <property type="match status" value="1"/>
</dbReference>
<name>A0ABW6WNN0_9ACTN</name>
<dbReference type="Gene3D" id="3.40.50.720">
    <property type="entry name" value="NAD(P)-binding Rossmann-like Domain"/>
    <property type="match status" value="1"/>
</dbReference>
<evidence type="ECO:0000313" key="2">
    <source>
        <dbReference type="Proteomes" id="UP001602245"/>
    </source>
</evidence>
<dbReference type="EMBL" id="JBIAZU010000006">
    <property type="protein sequence ID" value="MFF5294874.1"/>
    <property type="molecule type" value="Genomic_DNA"/>
</dbReference>
<dbReference type="CDD" id="cd05233">
    <property type="entry name" value="SDR_c"/>
    <property type="match status" value="1"/>
</dbReference>
<dbReference type="SUPFAM" id="SSF51735">
    <property type="entry name" value="NAD(P)-binding Rossmann-fold domains"/>
    <property type="match status" value="1"/>
</dbReference>
<keyword evidence="1" id="KW-0560">Oxidoreductase</keyword>
<comment type="caution">
    <text evidence="1">The sequence shown here is derived from an EMBL/GenBank/DDBJ whole genome shotgun (WGS) entry which is preliminary data.</text>
</comment>
<dbReference type="EC" id="1.-.-.-" evidence="1"/>
<dbReference type="PANTHER" id="PTHR43431:SF7">
    <property type="entry name" value="OXIDOREDUCTASE, SHORT CHAIN DEHYDROGENASE_REDUCTASE FAMILY (AFU_ORTHOLOGUE AFUA_5G14000)"/>
    <property type="match status" value="1"/>
</dbReference>
<sequence>MTETIAVIGAGPGLGLAVARRFGQENFRVALVARSQDRLDSFAATLADEGIEAAGFPADLADRSALPSLLAAITARLGEIDVLHYAPAGPDWMSRQVEARDCDAHAFDFPVDLLLRTPAALIRQLLPSMVARGRGGVLFGLPATATAPYPQLANVGAAAAAARSYLQSLNASLAGTGVYAGLLQVAGMVGGSDAARFATEKWGADALPEPLDPSDLAGELWNLYQARDRFETTAS</sequence>
<dbReference type="GO" id="GO:0016491">
    <property type="term" value="F:oxidoreductase activity"/>
    <property type="evidence" value="ECO:0007669"/>
    <property type="project" value="UniProtKB-KW"/>
</dbReference>
<dbReference type="PANTHER" id="PTHR43431">
    <property type="entry name" value="OXIDOREDUCTASE, SHORT CHAIN DEHYDROGENASE/REDUCTASE FAMILY (AFU_ORTHOLOGUE AFUA_5G14000)"/>
    <property type="match status" value="1"/>
</dbReference>
<reference evidence="1 2" key="1">
    <citation type="submission" date="2024-10" db="EMBL/GenBank/DDBJ databases">
        <title>The Natural Products Discovery Center: Release of the First 8490 Sequenced Strains for Exploring Actinobacteria Biosynthetic Diversity.</title>
        <authorList>
            <person name="Kalkreuter E."/>
            <person name="Kautsar S.A."/>
            <person name="Yang D."/>
            <person name="Bader C.D."/>
            <person name="Teijaro C.N."/>
            <person name="Fluegel L."/>
            <person name="Davis C.M."/>
            <person name="Simpson J.R."/>
            <person name="Lauterbach L."/>
            <person name="Steele A.D."/>
            <person name="Gui C."/>
            <person name="Meng S."/>
            <person name="Li G."/>
            <person name="Viehrig K."/>
            <person name="Ye F."/>
            <person name="Su P."/>
            <person name="Kiefer A.F."/>
            <person name="Nichols A."/>
            <person name="Cepeda A.J."/>
            <person name="Yan W."/>
            <person name="Fan B."/>
            <person name="Jiang Y."/>
            <person name="Adhikari A."/>
            <person name="Zheng C.-J."/>
            <person name="Schuster L."/>
            <person name="Cowan T.M."/>
            <person name="Smanski M.J."/>
            <person name="Chevrette M.G."/>
            <person name="De Carvalho L.P.S."/>
            <person name="Shen B."/>
        </authorList>
    </citation>
    <scope>NUCLEOTIDE SEQUENCE [LARGE SCALE GENOMIC DNA]</scope>
    <source>
        <strain evidence="1 2">NPDC000087</strain>
    </source>
</reference>
<organism evidence="1 2">
    <name type="scientific">Paractinoplanes globisporus</name>
    <dbReference type="NCBI Taxonomy" id="113565"/>
    <lineage>
        <taxon>Bacteria</taxon>
        <taxon>Bacillati</taxon>
        <taxon>Actinomycetota</taxon>
        <taxon>Actinomycetes</taxon>
        <taxon>Micromonosporales</taxon>
        <taxon>Micromonosporaceae</taxon>
        <taxon>Paractinoplanes</taxon>
    </lineage>
</organism>
<accession>A0ABW6WNN0</accession>
<dbReference type="InterPro" id="IPR036291">
    <property type="entry name" value="NAD(P)-bd_dom_sf"/>
</dbReference>
<dbReference type="RefSeq" id="WP_020517468.1">
    <property type="nucleotide sequence ID" value="NZ_JBIAZU010000006.1"/>
</dbReference>